<reference evidence="2 3" key="1">
    <citation type="journal article" date="2023" name="Sci. Data">
        <title>Genome assembly of the Korean intertidal mud-creeper Batillaria attramentaria.</title>
        <authorList>
            <person name="Patra A.K."/>
            <person name="Ho P.T."/>
            <person name="Jun S."/>
            <person name="Lee S.J."/>
            <person name="Kim Y."/>
            <person name="Won Y.J."/>
        </authorList>
    </citation>
    <scope>NUCLEOTIDE SEQUENCE [LARGE SCALE GENOMIC DNA]</scope>
    <source>
        <strain evidence="2">Wonlab-2016</strain>
    </source>
</reference>
<accession>A0ABD0M7R5</accession>
<feature type="region of interest" description="Disordered" evidence="1">
    <location>
        <begin position="38"/>
        <end position="80"/>
    </location>
</feature>
<proteinExistence type="predicted"/>
<sequence>MVEGRLFTSSYDGCLKVWDVSELGDENNPNFKLRYAPRKIEPLDKDQEQTKEIEKYGGMGKLDSNQNQNQPQENEKIMIE</sequence>
<evidence type="ECO:0000256" key="1">
    <source>
        <dbReference type="SAM" id="MobiDB-lite"/>
    </source>
</evidence>
<dbReference type="Proteomes" id="UP001519460">
    <property type="component" value="Unassembled WGS sequence"/>
</dbReference>
<feature type="compositionally biased region" description="Basic and acidic residues" evidence="1">
    <location>
        <begin position="38"/>
        <end position="55"/>
    </location>
</feature>
<dbReference type="AlphaFoldDB" id="A0ABD0M7R5"/>
<evidence type="ECO:0008006" key="4">
    <source>
        <dbReference type="Google" id="ProtNLM"/>
    </source>
</evidence>
<dbReference type="InterPro" id="IPR019775">
    <property type="entry name" value="WD40_repeat_CS"/>
</dbReference>
<protein>
    <recommendedName>
        <fullName evidence="4">Transducin</fullName>
    </recommendedName>
</protein>
<comment type="caution">
    <text evidence="2">The sequence shown here is derived from an EMBL/GenBank/DDBJ whole genome shotgun (WGS) entry which is preliminary data.</text>
</comment>
<evidence type="ECO:0000313" key="2">
    <source>
        <dbReference type="EMBL" id="KAK7507444.1"/>
    </source>
</evidence>
<name>A0ABD0M7R5_9CAEN</name>
<organism evidence="2 3">
    <name type="scientific">Batillaria attramentaria</name>
    <dbReference type="NCBI Taxonomy" id="370345"/>
    <lineage>
        <taxon>Eukaryota</taxon>
        <taxon>Metazoa</taxon>
        <taxon>Spiralia</taxon>
        <taxon>Lophotrochozoa</taxon>
        <taxon>Mollusca</taxon>
        <taxon>Gastropoda</taxon>
        <taxon>Caenogastropoda</taxon>
        <taxon>Sorbeoconcha</taxon>
        <taxon>Cerithioidea</taxon>
        <taxon>Batillariidae</taxon>
        <taxon>Batillaria</taxon>
    </lineage>
</organism>
<dbReference type="PROSITE" id="PS00678">
    <property type="entry name" value="WD_REPEATS_1"/>
    <property type="match status" value="1"/>
</dbReference>
<keyword evidence="3" id="KW-1185">Reference proteome</keyword>
<dbReference type="EMBL" id="JACVVK020000004">
    <property type="protein sequence ID" value="KAK7507444.1"/>
    <property type="molecule type" value="Genomic_DNA"/>
</dbReference>
<gene>
    <name evidence="2" type="ORF">BaRGS_00001379</name>
</gene>
<evidence type="ECO:0000313" key="3">
    <source>
        <dbReference type="Proteomes" id="UP001519460"/>
    </source>
</evidence>